<feature type="domain" description="Protein FecR C-terminal" evidence="3">
    <location>
        <begin position="305"/>
        <end position="366"/>
    </location>
</feature>
<dbReference type="Pfam" id="PF16344">
    <property type="entry name" value="FecR_C"/>
    <property type="match status" value="1"/>
</dbReference>
<keyword evidence="1" id="KW-1133">Transmembrane helix</keyword>
<dbReference type="PANTHER" id="PTHR30273">
    <property type="entry name" value="PERIPLASMIC SIGNAL SENSOR AND SIGMA FACTOR ACTIVATOR FECR-RELATED"/>
    <property type="match status" value="1"/>
</dbReference>
<gene>
    <name evidence="4" type="ORF">LX66_4744</name>
</gene>
<dbReference type="AlphaFoldDB" id="A0A562SSY0"/>
<protein>
    <submittedName>
        <fullName evidence="4">FecR family protein</fullName>
    </submittedName>
</protein>
<dbReference type="Gene3D" id="3.55.50.30">
    <property type="match status" value="1"/>
</dbReference>
<evidence type="ECO:0000259" key="3">
    <source>
        <dbReference type="Pfam" id="PF16344"/>
    </source>
</evidence>
<evidence type="ECO:0000313" key="5">
    <source>
        <dbReference type="Proteomes" id="UP000316778"/>
    </source>
</evidence>
<keyword evidence="1" id="KW-0472">Membrane</keyword>
<dbReference type="InterPro" id="IPR012373">
    <property type="entry name" value="Ferrdict_sens_TM"/>
</dbReference>
<dbReference type="GO" id="GO:0016989">
    <property type="term" value="F:sigma factor antagonist activity"/>
    <property type="evidence" value="ECO:0007669"/>
    <property type="project" value="TreeGrafter"/>
</dbReference>
<keyword evidence="1" id="KW-0812">Transmembrane</keyword>
<organism evidence="4 5">
    <name type="scientific">Chitinophaga japonensis</name>
    <name type="common">Flexibacter japonensis</name>
    <dbReference type="NCBI Taxonomy" id="104662"/>
    <lineage>
        <taxon>Bacteria</taxon>
        <taxon>Pseudomonadati</taxon>
        <taxon>Bacteroidota</taxon>
        <taxon>Chitinophagia</taxon>
        <taxon>Chitinophagales</taxon>
        <taxon>Chitinophagaceae</taxon>
        <taxon>Chitinophaga</taxon>
    </lineage>
</organism>
<dbReference type="Pfam" id="PF04773">
    <property type="entry name" value="FecR"/>
    <property type="match status" value="1"/>
</dbReference>
<dbReference type="Gene3D" id="2.60.120.1440">
    <property type="match status" value="1"/>
</dbReference>
<dbReference type="EMBL" id="VLLG01000005">
    <property type="protein sequence ID" value="TWI84377.1"/>
    <property type="molecule type" value="Genomic_DNA"/>
</dbReference>
<evidence type="ECO:0000256" key="1">
    <source>
        <dbReference type="SAM" id="Phobius"/>
    </source>
</evidence>
<dbReference type="InterPro" id="IPR006860">
    <property type="entry name" value="FecR"/>
</dbReference>
<dbReference type="PIRSF" id="PIRSF018266">
    <property type="entry name" value="FecR"/>
    <property type="match status" value="1"/>
</dbReference>
<dbReference type="OrthoDB" id="643697at2"/>
<keyword evidence="5" id="KW-1185">Reference proteome</keyword>
<feature type="domain" description="FecR protein" evidence="2">
    <location>
        <begin position="171"/>
        <end position="262"/>
    </location>
</feature>
<proteinExistence type="predicted"/>
<sequence>MDFNPAEIHDLTMDEIAGVITREEKEHLYRVIAENQEAFAIWRELHHALGPQQIQEAKESMRADDSLEIIRAVKQDKRKTYALRLVGIAAAVLLVAVGARQLFFQPAFKPIENNIVANEHKQIQLKLSNGKIVNLSNDVQQVQVGDVTLTSANKTLHYTAGDPIAGQSTLSVPIGKDYNVVLSDGTEIQLNSATTLTFPMQYTGSTREVHINGEAYLKVAPNGDKPFIVHLPHSSVRVLGTSFNVNTYDSGVVKVALVEGAISMKTGEGNTLLKPGYQLVSTSGKVAVVSRFDAEQVLGWRKGIYEFNDATLKEVCRILPRWYGVDVVMDNTAVGKRSFMGAIDRNKPLKVFLENLKASDDQVDYYFDNSGTLHFR</sequence>
<dbReference type="Proteomes" id="UP000316778">
    <property type="component" value="Unassembled WGS sequence"/>
</dbReference>
<evidence type="ECO:0000259" key="2">
    <source>
        <dbReference type="Pfam" id="PF04773"/>
    </source>
</evidence>
<dbReference type="PANTHER" id="PTHR30273:SF2">
    <property type="entry name" value="PROTEIN FECR"/>
    <property type="match status" value="1"/>
</dbReference>
<accession>A0A562SSY0</accession>
<dbReference type="RefSeq" id="WP_145717985.1">
    <property type="nucleotide sequence ID" value="NZ_BAAAFY010000002.1"/>
</dbReference>
<evidence type="ECO:0000313" key="4">
    <source>
        <dbReference type="EMBL" id="TWI84377.1"/>
    </source>
</evidence>
<reference evidence="4 5" key="1">
    <citation type="journal article" date="2013" name="Stand. Genomic Sci.">
        <title>Genomic Encyclopedia of Type Strains, Phase I: The one thousand microbial genomes (KMG-I) project.</title>
        <authorList>
            <person name="Kyrpides N.C."/>
            <person name="Woyke T."/>
            <person name="Eisen J.A."/>
            <person name="Garrity G."/>
            <person name="Lilburn T.G."/>
            <person name="Beck B.J."/>
            <person name="Whitman W.B."/>
            <person name="Hugenholtz P."/>
            <person name="Klenk H.P."/>
        </authorList>
    </citation>
    <scope>NUCLEOTIDE SEQUENCE [LARGE SCALE GENOMIC DNA]</scope>
    <source>
        <strain evidence="4 5">DSM 13484</strain>
    </source>
</reference>
<feature type="transmembrane region" description="Helical" evidence="1">
    <location>
        <begin position="81"/>
        <end position="103"/>
    </location>
</feature>
<comment type="caution">
    <text evidence="4">The sequence shown here is derived from an EMBL/GenBank/DDBJ whole genome shotgun (WGS) entry which is preliminary data.</text>
</comment>
<dbReference type="InterPro" id="IPR032508">
    <property type="entry name" value="FecR_C"/>
</dbReference>
<name>A0A562SSY0_CHIJA</name>